<dbReference type="Proteomes" id="UP000319557">
    <property type="component" value="Chromosome"/>
</dbReference>
<dbReference type="KEGG" id="ruv:EC9_26840"/>
<keyword evidence="2" id="KW-1185">Reference proteome</keyword>
<proteinExistence type="predicted"/>
<name>A0A517M0T9_9BACT</name>
<reference evidence="1 2" key="1">
    <citation type="submission" date="2019-02" db="EMBL/GenBank/DDBJ databases">
        <title>Deep-cultivation of Planctomycetes and their phenomic and genomic characterization uncovers novel biology.</title>
        <authorList>
            <person name="Wiegand S."/>
            <person name="Jogler M."/>
            <person name="Boedeker C."/>
            <person name="Pinto D."/>
            <person name="Vollmers J."/>
            <person name="Rivas-Marin E."/>
            <person name="Kohn T."/>
            <person name="Peeters S.H."/>
            <person name="Heuer A."/>
            <person name="Rast P."/>
            <person name="Oberbeckmann S."/>
            <person name="Bunk B."/>
            <person name="Jeske O."/>
            <person name="Meyerdierks A."/>
            <person name="Storesund J.E."/>
            <person name="Kallscheuer N."/>
            <person name="Luecker S."/>
            <person name="Lage O.M."/>
            <person name="Pohl T."/>
            <person name="Merkel B.J."/>
            <person name="Hornburger P."/>
            <person name="Mueller R.-W."/>
            <person name="Bruemmer F."/>
            <person name="Labrenz M."/>
            <person name="Spormann A.M."/>
            <person name="Op den Camp H."/>
            <person name="Overmann J."/>
            <person name="Amann R."/>
            <person name="Jetten M.S.M."/>
            <person name="Mascher T."/>
            <person name="Medema M.H."/>
            <person name="Devos D.P."/>
            <person name="Kaster A.-K."/>
            <person name="Ovreas L."/>
            <person name="Rohde M."/>
            <person name="Galperin M.Y."/>
            <person name="Jogler C."/>
        </authorList>
    </citation>
    <scope>NUCLEOTIDE SEQUENCE [LARGE SCALE GENOMIC DNA]</scope>
    <source>
        <strain evidence="1 2">EC9</strain>
    </source>
</reference>
<dbReference type="EMBL" id="CP036261">
    <property type="protein sequence ID" value="QDS88493.1"/>
    <property type="molecule type" value="Genomic_DNA"/>
</dbReference>
<evidence type="ECO:0000313" key="1">
    <source>
        <dbReference type="EMBL" id="QDS88493.1"/>
    </source>
</evidence>
<protein>
    <submittedName>
        <fullName evidence="1">Uncharacterized protein</fullName>
    </submittedName>
</protein>
<dbReference type="AlphaFoldDB" id="A0A517M0T9"/>
<organism evidence="1 2">
    <name type="scientific">Rosistilla ulvae</name>
    <dbReference type="NCBI Taxonomy" id="1930277"/>
    <lineage>
        <taxon>Bacteria</taxon>
        <taxon>Pseudomonadati</taxon>
        <taxon>Planctomycetota</taxon>
        <taxon>Planctomycetia</taxon>
        <taxon>Pirellulales</taxon>
        <taxon>Pirellulaceae</taxon>
        <taxon>Rosistilla</taxon>
    </lineage>
</organism>
<evidence type="ECO:0000313" key="2">
    <source>
        <dbReference type="Proteomes" id="UP000319557"/>
    </source>
</evidence>
<sequence length="91" mass="10224">MDLTEDLFAIDWPESFHVFYCDGGSELLLRGDGIGLTPPLDDPDGIGGFDALIPKKHPKQQHQGRRYIRYTELHKIVGVDGVILFCRPLDS</sequence>
<accession>A0A517M0T9</accession>
<gene>
    <name evidence="1" type="ORF">EC9_26840</name>
</gene>